<accession>A0A0S4LU53</accession>
<dbReference type="InterPro" id="IPR002355">
    <property type="entry name" value="Cu_oxidase_Cu_BS"/>
</dbReference>
<dbReference type="PROSITE" id="PS51257">
    <property type="entry name" value="PROKAR_LIPOPROTEIN"/>
    <property type="match status" value="1"/>
</dbReference>
<feature type="region of interest" description="Disordered" evidence="2">
    <location>
        <begin position="538"/>
        <end position="557"/>
    </location>
</feature>
<evidence type="ECO:0000313" key="3">
    <source>
        <dbReference type="EMBL" id="CUS38562.1"/>
    </source>
</evidence>
<dbReference type="GO" id="GO:0005507">
    <property type="term" value="F:copper ion binding"/>
    <property type="evidence" value="ECO:0007669"/>
    <property type="project" value="InterPro"/>
</dbReference>
<feature type="region of interest" description="Disordered" evidence="2">
    <location>
        <begin position="120"/>
        <end position="186"/>
    </location>
</feature>
<dbReference type="PROSITE" id="PS00080">
    <property type="entry name" value="MULTICOPPER_OXIDASE2"/>
    <property type="match status" value="1"/>
</dbReference>
<reference evidence="3 4" key="1">
    <citation type="submission" date="2015-10" db="EMBL/GenBank/DDBJ databases">
        <authorList>
            <person name="Gilbert D.G."/>
        </authorList>
    </citation>
    <scope>NUCLEOTIDE SEQUENCE [LARGE SCALE GENOMIC DNA]</scope>
    <source>
        <strain evidence="3">COMA1</strain>
    </source>
</reference>
<dbReference type="EMBL" id="CZQA01000011">
    <property type="protein sequence ID" value="CUS38562.1"/>
    <property type="molecule type" value="Genomic_DNA"/>
</dbReference>
<dbReference type="Gene3D" id="2.60.40.420">
    <property type="entry name" value="Cupredoxins - blue copper proteins"/>
    <property type="match status" value="4"/>
</dbReference>
<keyword evidence="4" id="KW-1185">Reference proteome</keyword>
<dbReference type="SUPFAM" id="SSF49503">
    <property type="entry name" value="Cupredoxins"/>
    <property type="match status" value="3"/>
</dbReference>
<organism evidence="3 4">
    <name type="scientific">Candidatus Nitrospira nitrosa</name>
    <dbReference type="NCBI Taxonomy" id="1742972"/>
    <lineage>
        <taxon>Bacteria</taxon>
        <taxon>Pseudomonadati</taxon>
        <taxon>Nitrospirota</taxon>
        <taxon>Nitrospiria</taxon>
        <taxon>Nitrospirales</taxon>
        <taxon>Nitrospiraceae</taxon>
        <taxon>Nitrospira</taxon>
    </lineage>
</organism>
<dbReference type="STRING" id="1742972.COMA1_50171"/>
<dbReference type="RefSeq" id="WP_090750844.1">
    <property type="nucleotide sequence ID" value="NZ_CZQA01000011.1"/>
</dbReference>
<evidence type="ECO:0000256" key="1">
    <source>
        <dbReference type="ARBA" id="ARBA00022723"/>
    </source>
</evidence>
<protein>
    <submittedName>
        <fullName evidence="3">Putative multicopper oxidase</fullName>
    </submittedName>
</protein>
<dbReference type="Proteomes" id="UP000199032">
    <property type="component" value="Unassembled WGS sequence"/>
</dbReference>
<evidence type="ECO:0000256" key="2">
    <source>
        <dbReference type="SAM" id="MobiDB-lite"/>
    </source>
</evidence>
<gene>
    <name evidence="3" type="primary">mnxG</name>
    <name evidence="3" type="ORF">COMA1_50171</name>
</gene>
<name>A0A0S4LU53_9BACT</name>
<dbReference type="InterPro" id="IPR008972">
    <property type="entry name" value="Cupredoxin"/>
</dbReference>
<evidence type="ECO:0000313" key="4">
    <source>
        <dbReference type="Proteomes" id="UP000199032"/>
    </source>
</evidence>
<keyword evidence="1" id="KW-0479">Metal-binding</keyword>
<dbReference type="OrthoDB" id="345021at2"/>
<sequence length="1722" mass="189643">MDKQYAQATPQRCTGRGLIFALGMIVMLVTGCTHSRTIHADVVALDQQLVYNRFGSMNPYGMIYALKQDVVNAADGSSMTERSKPGEVRLRDGKRPRPLVLRVAPGDHLVVHFTNMLSPEQPDLSSKHWPPPYTNLNKQELDPLPGEGEEAETPGSRVDGEAGAKGCGSELATGHPSNPADRRNDWPRTRCASITVSGLTSIGNTFDPSATGIAGIAPGRSITYQWDIAPSAKPSTHLFFSNAAPAGGEGDGGSLVHGLFGALHVEPKGSEWYRSQTTKEEYERVRAQRQGSALLNYEAATPDGTPILNMLKRRAALEYDLVHGDLNAIVVDHKHPDSPAFREFTAVFHDELKTFYRDEFTELEQSFTLAGVRDGFGINYGASGMGTILLANRKGIGPAKNCVECAYEEFFLESWANGDPALLSEFADDPSNVHHSYLNDRVEFRNLHAGPKETHVFHLHAHQWLAQQEERTGTYLDSQTIAPQQGFVYPIFYGGSGNRNKTPGDSIFHCHLYPHFAQGMWELWRVHDVFEDGTRRLPDGELGAGTDPKTGITNLGTGTPVPAVIPLPGQAMPPVPLYGADQNPGFPFFIPGQVGHRAPQPPMDMVRDGGLPRHVVIGGTRSVSHLTHAQMQAVPEAQRGREVLNRALSTGDMTVKLESAQIKILASGGTSEEQAAMAFHAKASGHPSVKPDGVPAVYEVNGRTPQPGAPFADPCDVNVAKLAGQVDQDGKLLYRDYDVLAIDVDMVVNHDGWHDPQGRINVLDQDVPNYLDPQGKARVKTDKAKPFFFRANSGECIRYHHTNRSSHELELDDFQVKTPTDTIGQHIHLVKFDVMSSDGSGNGWNYEDGTFAQGAIRERIEASHQPGGRAVDAQGNPIALAVPGPDQYQTTIQRWFADPLMEDLKTCEASGGVRGLPSQAPKACRDRTIRTVFTHDHFGPSSIQHHGFYSALLVEPAGSQWLKPNGDPLTGGVGTQAMIVQAQDQTMHQDHREFALAVADFALLYDPHRQHGEAPLHGKLQGMQNLMKKAREAKIDEPTVKAIEHHAEHYWKDHGWPVDPPSLPEAISKDHHNPYLVNYRHEPIPLRIGERETDGSIKRQKSGLEGDLALAFDSRLHGDPASEIFEGYEGELTQLRVIQGAQEVQHMLNIHGMRWPREITNPQSPLVAAQEIGISEHFELKLPLANVFRRVPLADYLYDFGSVDDLWNGAWGLIRSYNGTEAGDPQGIEPMQYAGLSINQQKEKSWYRPIKHRLRPLQPDGSGKVSLAPGQDYLNGTCPIPANLEQLNGKTSEVTFYIDAVSIQDWMGTSLPYDRQTGIYDPNALAYVLLERLPVGVAPLTDPELEDRRAKLKEYYRARLNDPAVKTPIEPLVLRVNAGDCMKVQLANRFPKKLGDDPGDALMPKIVSLNVDRDLEGGGAENVQPSSFVTIHPQLVSYDVSNYNGAAVGFNGESPVAAGTSGTPSYWYAGVVKLDGNRLKHEPYEFGPVNLTSWGDIINHPSHGLVGTLIVEPKGSTYHDPSTNKPVPNGGISAVIRYPDGEMTRSFREHVVLYRDGLNLYQKQSGELPKPIRDCRICDDSYDLGDKAFNYHAAPFFARLGQKDDANLNEAFYPTDFFTPQYKPIPTTEYHANPGEEVRFRVLQPHGRARQHAFLLYGHDFADLLPNYGSAHSPLISVGKAMTVTIPAAHEGYWLYRDGPNHMWSGGLWGSFTVGTPNAPTQ</sequence>
<proteinExistence type="predicted"/>